<proteinExistence type="predicted"/>
<dbReference type="EMBL" id="BSYO01000012">
    <property type="protein sequence ID" value="GMH13207.1"/>
    <property type="molecule type" value="Genomic_DNA"/>
</dbReference>
<dbReference type="AlphaFoldDB" id="A0AAD3SLH5"/>
<feature type="transmembrane region" description="Helical" evidence="2">
    <location>
        <begin position="6"/>
        <end position="26"/>
    </location>
</feature>
<comment type="caution">
    <text evidence="3">The sequence shown here is derived from an EMBL/GenBank/DDBJ whole genome shotgun (WGS) entry which is preliminary data.</text>
</comment>
<sequence>MVMVVVISLPLVLFCILLGVGCFFLGRYKARQEAARAQVLGTPIPPPFTVASYSSSPAPPPPPPPPPPHSKHQSSANIV</sequence>
<evidence type="ECO:0000256" key="2">
    <source>
        <dbReference type="SAM" id="Phobius"/>
    </source>
</evidence>
<keyword evidence="2" id="KW-0812">Transmembrane</keyword>
<feature type="region of interest" description="Disordered" evidence="1">
    <location>
        <begin position="50"/>
        <end position="79"/>
    </location>
</feature>
<keyword evidence="2" id="KW-0472">Membrane</keyword>
<evidence type="ECO:0000256" key="1">
    <source>
        <dbReference type="SAM" id="MobiDB-lite"/>
    </source>
</evidence>
<evidence type="ECO:0000313" key="3">
    <source>
        <dbReference type="EMBL" id="GMH13207.1"/>
    </source>
</evidence>
<keyword evidence="4" id="KW-1185">Reference proteome</keyword>
<dbReference type="Proteomes" id="UP001279734">
    <property type="component" value="Unassembled WGS sequence"/>
</dbReference>
<keyword evidence="2" id="KW-1133">Transmembrane helix</keyword>
<organism evidence="3 4">
    <name type="scientific">Nepenthes gracilis</name>
    <name type="common">Slender pitcher plant</name>
    <dbReference type="NCBI Taxonomy" id="150966"/>
    <lineage>
        <taxon>Eukaryota</taxon>
        <taxon>Viridiplantae</taxon>
        <taxon>Streptophyta</taxon>
        <taxon>Embryophyta</taxon>
        <taxon>Tracheophyta</taxon>
        <taxon>Spermatophyta</taxon>
        <taxon>Magnoliopsida</taxon>
        <taxon>eudicotyledons</taxon>
        <taxon>Gunneridae</taxon>
        <taxon>Pentapetalae</taxon>
        <taxon>Caryophyllales</taxon>
        <taxon>Nepenthaceae</taxon>
        <taxon>Nepenthes</taxon>
    </lineage>
</organism>
<reference evidence="3" key="1">
    <citation type="submission" date="2023-05" db="EMBL/GenBank/DDBJ databases">
        <title>Nepenthes gracilis genome sequencing.</title>
        <authorList>
            <person name="Fukushima K."/>
        </authorList>
    </citation>
    <scope>NUCLEOTIDE SEQUENCE</scope>
    <source>
        <strain evidence="3">SING2019-196</strain>
    </source>
</reference>
<gene>
    <name evidence="3" type="ORF">Nepgr_015048</name>
</gene>
<accession>A0AAD3SLH5</accession>
<protein>
    <submittedName>
        <fullName evidence="3">Uncharacterized protein</fullName>
    </submittedName>
</protein>
<feature type="compositionally biased region" description="Pro residues" evidence="1">
    <location>
        <begin position="57"/>
        <end position="68"/>
    </location>
</feature>
<evidence type="ECO:0000313" key="4">
    <source>
        <dbReference type="Proteomes" id="UP001279734"/>
    </source>
</evidence>
<name>A0AAD3SLH5_NEPGR</name>